<dbReference type="OrthoDB" id="122515at2"/>
<dbReference type="AlphaFoldDB" id="Q7NDF1"/>
<evidence type="ECO:0000313" key="5">
    <source>
        <dbReference type="Proteomes" id="UP000000557"/>
    </source>
</evidence>
<dbReference type="InterPro" id="IPR004606">
    <property type="entry name" value="Mop_domain"/>
</dbReference>
<dbReference type="Gene3D" id="2.40.50.100">
    <property type="match status" value="1"/>
</dbReference>
<dbReference type="STRING" id="251221.gene:10761803"/>
<dbReference type="SUPFAM" id="SSF50331">
    <property type="entry name" value="MOP-like"/>
    <property type="match status" value="1"/>
</dbReference>
<evidence type="ECO:0000256" key="2">
    <source>
        <dbReference type="PROSITE-ProRule" id="PRU01213"/>
    </source>
</evidence>
<keyword evidence="1 2" id="KW-0500">Molybdenum</keyword>
<dbReference type="GO" id="GO:0015689">
    <property type="term" value="P:molybdate ion transport"/>
    <property type="evidence" value="ECO:0007669"/>
    <property type="project" value="InterPro"/>
</dbReference>
<dbReference type="InParanoid" id="Q7NDF1"/>
<dbReference type="NCBIfam" id="TIGR00638">
    <property type="entry name" value="Mop"/>
    <property type="match status" value="1"/>
</dbReference>
<proteinExistence type="predicted"/>
<dbReference type="PROSITE" id="PS51866">
    <property type="entry name" value="MOP"/>
    <property type="match status" value="1"/>
</dbReference>
<evidence type="ECO:0000259" key="3">
    <source>
        <dbReference type="PROSITE" id="PS51866"/>
    </source>
</evidence>
<feature type="domain" description="Mop" evidence="3">
    <location>
        <begin position="19"/>
        <end position="84"/>
    </location>
</feature>
<dbReference type="InterPro" id="IPR005116">
    <property type="entry name" value="Transp-assoc_OB_typ1"/>
</dbReference>
<protein>
    <submittedName>
        <fullName evidence="4">ABC transporter solute-binding protein</fullName>
    </submittedName>
</protein>
<gene>
    <name evidence="4" type="ordered locus">gsl4284</name>
</gene>
<dbReference type="eggNOG" id="COG3585">
    <property type="taxonomic scope" value="Bacteria"/>
</dbReference>
<dbReference type="EnsemblBacteria" id="BAC92225">
    <property type="protein sequence ID" value="BAC92225"/>
    <property type="gene ID" value="BAC92225"/>
</dbReference>
<keyword evidence="5" id="KW-1185">Reference proteome</keyword>
<sequence length="87" mass="9309">MSGDDGPESLAQEQAMAIRISGRNQLPGKVIELLLGDIMAQVVVQVGEFVVEAVITRRSAEQMGLKVGDEVSVLVKATEAMVIKEMP</sequence>
<evidence type="ECO:0000313" key="4">
    <source>
        <dbReference type="EMBL" id="BAC92225.1"/>
    </source>
</evidence>
<reference evidence="4 5" key="1">
    <citation type="journal article" date="2003" name="DNA Res.">
        <title>Complete genome structure of Gloeobacter violaceus PCC 7421, a cyanobacterium that lacks thylakoids.</title>
        <authorList>
            <person name="Nakamura Y."/>
            <person name="Kaneko T."/>
            <person name="Sato S."/>
            <person name="Mimuro M."/>
            <person name="Miyashita H."/>
            <person name="Tsuchiya T."/>
            <person name="Sasamoto S."/>
            <person name="Watanabe A."/>
            <person name="Kawashima K."/>
            <person name="Kishida Y."/>
            <person name="Kiyokawa C."/>
            <person name="Kohara M."/>
            <person name="Matsumoto M."/>
            <person name="Matsuno A."/>
            <person name="Nakazaki N."/>
            <person name="Shimpo S."/>
            <person name="Takeuchi C."/>
            <person name="Yamada M."/>
            <person name="Tabata S."/>
        </authorList>
    </citation>
    <scope>NUCLEOTIDE SEQUENCE [LARGE SCALE GENOMIC DNA]</scope>
    <source>
        <strain evidence="5">ATCC 29082 / PCC 7421</strain>
    </source>
</reference>
<dbReference type="InterPro" id="IPR008995">
    <property type="entry name" value="Mo/tungstate-bd_C_term_dom"/>
</dbReference>
<dbReference type="EMBL" id="BA000045">
    <property type="protein sequence ID" value="BAC92225.1"/>
    <property type="molecule type" value="Genomic_DNA"/>
</dbReference>
<organism evidence="4 5">
    <name type="scientific">Gloeobacter violaceus (strain ATCC 29082 / PCC 7421)</name>
    <dbReference type="NCBI Taxonomy" id="251221"/>
    <lineage>
        <taxon>Bacteria</taxon>
        <taxon>Bacillati</taxon>
        <taxon>Cyanobacteriota</taxon>
        <taxon>Cyanophyceae</taxon>
        <taxon>Gloeobacterales</taxon>
        <taxon>Gloeobacteraceae</taxon>
        <taxon>Gloeobacter</taxon>
    </lineage>
</organism>
<dbReference type="Proteomes" id="UP000000557">
    <property type="component" value="Chromosome"/>
</dbReference>
<accession>Q7NDF1</accession>
<evidence type="ECO:0000256" key="1">
    <source>
        <dbReference type="ARBA" id="ARBA00022505"/>
    </source>
</evidence>
<reference evidence="4 5" key="2">
    <citation type="journal article" date="2003" name="DNA Res.">
        <title>Complete genome structure of Gloeobacter violaceus PCC 7421, a cyanobacterium that lacks thylakoids (supplement).</title>
        <authorList>
            <person name="Nakamura Y."/>
            <person name="Kaneko T."/>
            <person name="Sato S."/>
            <person name="Mimuro M."/>
            <person name="Miyashita H."/>
            <person name="Tsuchiya T."/>
            <person name="Sasamoto S."/>
            <person name="Watanabe A."/>
            <person name="Kawashima K."/>
            <person name="Kishida Y."/>
            <person name="Kiyokawa C."/>
            <person name="Kohara M."/>
            <person name="Matsumoto M."/>
            <person name="Matsuno A."/>
            <person name="Nakazaki N."/>
            <person name="Shimpo S."/>
            <person name="Takeuchi C."/>
            <person name="Yamada M."/>
            <person name="Tabata S."/>
        </authorList>
    </citation>
    <scope>NUCLEOTIDE SEQUENCE [LARGE SCALE GENOMIC DNA]</scope>
    <source>
        <strain evidence="5">ATCC 29082 / PCC 7421</strain>
    </source>
</reference>
<dbReference type="HOGENOM" id="CLU_118993_1_2_3"/>
<dbReference type="Pfam" id="PF03459">
    <property type="entry name" value="TOBE"/>
    <property type="match status" value="1"/>
</dbReference>
<name>Q7NDF1_GLOVI</name>
<dbReference type="KEGG" id="gvi:gsl4284"/>